<evidence type="ECO:0000256" key="1">
    <source>
        <dbReference type="ARBA" id="ARBA00004123"/>
    </source>
</evidence>
<evidence type="ECO:0000259" key="2">
    <source>
        <dbReference type="PROSITE" id="PS51179"/>
    </source>
</evidence>
<feature type="domain" description="POU-specific" evidence="2">
    <location>
        <begin position="4"/>
        <end position="78"/>
    </location>
</feature>
<keyword evidence="4" id="KW-1185">Reference proteome</keyword>
<accession>A0A8C9A1U3</accession>
<dbReference type="Ensembl" id="ENSPSMT00000027481.1">
    <property type="protein sequence ID" value="ENSPSMP00000023664.1"/>
    <property type="gene ID" value="ENSPSMG00000016725.1"/>
</dbReference>
<reference evidence="3" key="2">
    <citation type="submission" date="2025-09" db="UniProtKB">
        <authorList>
            <consortium name="Ensembl"/>
        </authorList>
    </citation>
    <scope>IDENTIFICATION</scope>
</reference>
<dbReference type="Proteomes" id="UP000694414">
    <property type="component" value="Unplaced"/>
</dbReference>
<dbReference type="GO" id="GO:0003677">
    <property type="term" value="F:DNA binding"/>
    <property type="evidence" value="ECO:0007669"/>
    <property type="project" value="InterPro"/>
</dbReference>
<reference evidence="3" key="1">
    <citation type="submission" date="2025-08" db="UniProtKB">
        <authorList>
            <consortium name="Ensembl"/>
        </authorList>
    </citation>
    <scope>IDENTIFICATION</scope>
</reference>
<dbReference type="Gene3D" id="1.10.260.40">
    <property type="entry name" value="lambda repressor-like DNA-binding domains"/>
    <property type="match status" value="1"/>
</dbReference>
<evidence type="ECO:0000313" key="3">
    <source>
        <dbReference type="Ensembl" id="ENSPSMP00000023664.1"/>
    </source>
</evidence>
<sequence length="83" mass="9446">MKLEKLQQNPEESDDIKLLKQKRITLRYTQADVGLTMGVLFGRVFGQMTTCSGRTGITKLTLQLYFPYLNNCALADYCKDGFC</sequence>
<dbReference type="GO" id="GO:0005634">
    <property type="term" value="C:nucleus"/>
    <property type="evidence" value="ECO:0007669"/>
    <property type="project" value="UniProtKB-SubCell"/>
</dbReference>
<dbReference type="AlphaFoldDB" id="A0A8C9A1U3"/>
<protein>
    <recommendedName>
        <fullName evidence="2">POU-specific domain-containing protein</fullName>
    </recommendedName>
</protein>
<dbReference type="SUPFAM" id="SSF47413">
    <property type="entry name" value="lambda repressor-like DNA-binding domains"/>
    <property type="match status" value="1"/>
</dbReference>
<evidence type="ECO:0000313" key="4">
    <source>
        <dbReference type="Proteomes" id="UP000694414"/>
    </source>
</evidence>
<dbReference type="InterPro" id="IPR010982">
    <property type="entry name" value="Lambda_DNA-bd_dom_sf"/>
</dbReference>
<name>A0A8C9A1U3_PROSS</name>
<comment type="subcellular location">
    <subcellularLocation>
        <location evidence="1">Nucleus</location>
    </subcellularLocation>
</comment>
<dbReference type="InterPro" id="IPR000327">
    <property type="entry name" value="POU_dom"/>
</dbReference>
<proteinExistence type="predicted"/>
<dbReference type="PROSITE" id="PS51179">
    <property type="entry name" value="POU_3"/>
    <property type="match status" value="1"/>
</dbReference>
<dbReference type="GO" id="GO:0003700">
    <property type="term" value="F:DNA-binding transcription factor activity"/>
    <property type="evidence" value="ECO:0007669"/>
    <property type="project" value="InterPro"/>
</dbReference>
<dbReference type="Pfam" id="PF00157">
    <property type="entry name" value="Pou"/>
    <property type="match status" value="1"/>
</dbReference>
<organism evidence="3 4">
    <name type="scientific">Prolemur simus</name>
    <name type="common">Greater bamboo lemur</name>
    <name type="synonym">Hapalemur simus</name>
    <dbReference type="NCBI Taxonomy" id="1328070"/>
    <lineage>
        <taxon>Eukaryota</taxon>
        <taxon>Metazoa</taxon>
        <taxon>Chordata</taxon>
        <taxon>Craniata</taxon>
        <taxon>Vertebrata</taxon>
        <taxon>Euteleostomi</taxon>
        <taxon>Mammalia</taxon>
        <taxon>Eutheria</taxon>
        <taxon>Euarchontoglires</taxon>
        <taxon>Primates</taxon>
        <taxon>Strepsirrhini</taxon>
        <taxon>Lemuriformes</taxon>
        <taxon>Lemuridae</taxon>
        <taxon>Prolemur</taxon>
    </lineage>
</organism>